<sequence length="261" mass="30290">MKYSTFIINKKHKLYKKYLNNLIFISIIIIILIAICPLYLKNIFVKADYIYYISEKGNDDNIGNKDNPLQSLNGFKDLLIKDINNKKITHGSIKVYIDNGTYNFSEGFKLTNTDLLNKDISISFIGENKNKVFFSGGITLDNKKLKSINNNILNIFEDKIYSYDLSQENINFNLKDSSIEKAPEVFSDDRALSLARYPNNDFILTNNIINNKDLKGNEKYIFNIKNELPKNFNYDNAYVNGYWFHDWSDSTAKIENVPLAY</sequence>
<dbReference type="PANTHER" id="PTHR36453">
    <property type="entry name" value="SECRETED PROTEIN-RELATED"/>
    <property type="match status" value="1"/>
</dbReference>
<keyword evidence="3" id="KW-1185">Reference proteome</keyword>
<evidence type="ECO:0000256" key="1">
    <source>
        <dbReference type="SAM" id="Phobius"/>
    </source>
</evidence>
<keyword evidence="1" id="KW-0472">Membrane</keyword>
<organism evidence="2 3">
    <name type="scientific">Clostridium tertium</name>
    <dbReference type="NCBI Taxonomy" id="1559"/>
    <lineage>
        <taxon>Bacteria</taxon>
        <taxon>Bacillati</taxon>
        <taxon>Bacillota</taxon>
        <taxon>Clostridia</taxon>
        <taxon>Eubacteriales</taxon>
        <taxon>Clostridiaceae</taxon>
        <taxon>Clostridium</taxon>
    </lineage>
</organism>
<protein>
    <submittedName>
        <fullName evidence="2">Uncharacterized protein</fullName>
    </submittedName>
</protein>
<reference evidence="2" key="1">
    <citation type="submission" date="2022-05" db="EMBL/GenBank/DDBJ databases">
        <title>Draft genome sequence of Clostridium tertium strain CP3 isolated from Peru.</title>
        <authorList>
            <person name="Hurtado R."/>
            <person name="Lima L."/>
            <person name="Sousa T."/>
            <person name="Jaiswal A.K."/>
            <person name="Tiwari S."/>
            <person name="Maturrano L."/>
            <person name="Brenig B."/>
            <person name="Azevedo V."/>
        </authorList>
    </citation>
    <scope>NUCLEOTIDE SEQUENCE</scope>
    <source>
        <strain evidence="2">CP3</strain>
    </source>
</reference>
<keyword evidence="1" id="KW-1133">Transmembrane helix</keyword>
<evidence type="ECO:0000313" key="3">
    <source>
        <dbReference type="Proteomes" id="UP001141183"/>
    </source>
</evidence>
<gene>
    <name evidence="2" type="ORF">NE398_08315</name>
</gene>
<comment type="caution">
    <text evidence="2">The sequence shown here is derived from an EMBL/GenBank/DDBJ whole genome shotgun (WGS) entry which is preliminary data.</text>
</comment>
<keyword evidence="1" id="KW-0812">Transmembrane</keyword>
<dbReference type="RefSeq" id="WP_272470286.1">
    <property type="nucleotide sequence ID" value="NZ_JAMRYU010000007.1"/>
</dbReference>
<evidence type="ECO:0000313" key="2">
    <source>
        <dbReference type="EMBL" id="MDC4240167.1"/>
    </source>
</evidence>
<name>A0A9X3XNG3_9CLOT</name>
<dbReference type="EMBL" id="JAMRYU010000007">
    <property type="protein sequence ID" value="MDC4240167.1"/>
    <property type="molecule type" value="Genomic_DNA"/>
</dbReference>
<dbReference type="PANTHER" id="PTHR36453:SF1">
    <property type="entry name" value="RIGHT HANDED BETA HELIX DOMAIN-CONTAINING PROTEIN"/>
    <property type="match status" value="1"/>
</dbReference>
<feature type="transmembrane region" description="Helical" evidence="1">
    <location>
        <begin position="21"/>
        <end position="40"/>
    </location>
</feature>
<proteinExistence type="predicted"/>
<dbReference type="Proteomes" id="UP001141183">
    <property type="component" value="Unassembled WGS sequence"/>
</dbReference>
<dbReference type="AlphaFoldDB" id="A0A9X3XNG3"/>
<accession>A0A9X3XNG3</accession>